<reference evidence="4" key="1">
    <citation type="submission" date="2017-02" db="UniProtKB">
        <authorList>
            <consortium name="WormBaseParasite"/>
        </authorList>
    </citation>
    <scope>IDENTIFICATION</scope>
</reference>
<accession>A0A0N4Z501</accession>
<sequence length="145" mass="16554">MNNGSFIDSNIEVVDEDDVIEKNFTLNSHVSCNTFEEVSCAGGYECIRKELMCDGFFDCTDKSDESPEICSYQQVDSYQQNRGRFRPPTIKCPKTWFFCVDASKCIEPVAVCDGYNDCRDGSDESSFCHYLNIVRKRNISTENEN</sequence>
<dbReference type="SMART" id="SM00192">
    <property type="entry name" value="LDLa"/>
    <property type="match status" value="2"/>
</dbReference>
<dbReference type="WBParaSite" id="PTRK_0000206600.1">
    <property type="protein sequence ID" value="PTRK_0000206600.1"/>
    <property type="gene ID" value="PTRK_0000206600"/>
</dbReference>
<dbReference type="PANTHER" id="PTHR20967">
    <property type="entry name" value="PROHORMONE-4"/>
    <property type="match status" value="1"/>
</dbReference>
<keyword evidence="3" id="KW-1185">Reference proteome</keyword>
<dbReference type="InterPro" id="IPR023415">
    <property type="entry name" value="LDLR_class-A_CS"/>
</dbReference>
<dbReference type="Pfam" id="PF00057">
    <property type="entry name" value="Ldl_recept_a"/>
    <property type="match status" value="2"/>
</dbReference>
<evidence type="ECO:0000313" key="4">
    <source>
        <dbReference type="WBParaSite" id="PTRK_0000206600.1"/>
    </source>
</evidence>
<dbReference type="InterPro" id="IPR002172">
    <property type="entry name" value="LDrepeatLR_classA_rpt"/>
</dbReference>
<dbReference type="PANTHER" id="PTHR20967:SF0">
    <property type="entry name" value="PROHORMONE-4"/>
    <property type="match status" value="1"/>
</dbReference>
<evidence type="ECO:0000256" key="1">
    <source>
        <dbReference type="ARBA" id="ARBA00023157"/>
    </source>
</evidence>
<dbReference type="STRING" id="131310.A0A0N4Z501"/>
<dbReference type="InterPro" id="IPR036055">
    <property type="entry name" value="LDL_receptor-like_sf"/>
</dbReference>
<proteinExistence type="predicted"/>
<dbReference type="PROSITE" id="PS50068">
    <property type="entry name" value="LDLRA_2"/>
    <property type="match status" value="2"/>
</dbReference>
<comment type="caution">
    <text evidence="2">Lacks conserved residue(s) required for the propagation of feature annotation.</text>
</comment>
<dbReference type="AlphaFoldDB" id="A0A0N4Z501"/>
<evidence type="ECO:0000256" key="2">
    <source>
        <dbReference type="PROSITE-ProRule" id="PRU00124"/>
    </source>
</evidence>
<keyword evidence="1" id="KW-1015">Disulfide bond</keyword>
<dbReference type="PROSITE" id="PS01209">
    <property type="entry name" value="LDLRA_1"/>
    <property type="match status" value="1"/>
</dbReference>
<evidence type="ECO:0000313" key="3">
    <source>
        <dbReference type="Proteomes" id="UP000038045"/>
    </source>
</evidence>
<dbReference type="Gene3D" id="2.40.128.620">
    <property type="match status" value="2"/>
</dbReference>
<name>A0A0N4Z501_PARTI</name>
<dbReference type="SUPFAM" id="SSF57424">
    <property type="entry name" value="LDL receptor-like module"/>
    <property type="match status" value="2"/>
</dbReference>
<dbReference type="Proteomes" id="UP000038045">
    <property type="component" value="Unplaced"/>
</dbReference>
<dbReference type="InterPro" id="IPR053103">
    <property type="entry name" value="IDLSRF-like_peptide"/>
</dbReference>
<protein>
    <submittedName>
        <fullName evidence="4">Low-density lipoprotein receptor domain class A</fullName>
    </submittedName>
</protein>
<dbReference type="PRINTS" id="PR00261">
    <property type="entry name" value="LDLRECEPTOR"/>
</dbReference>
<dbReference type="CDD" id="cd00112">
    <property type="entry name" value="LDLa"/>
    <property type="match status" value="2"/>
</dbReference>
<organism evidence="3 4">
    <name type="scientific">Parastrongyloides trichosuri</name>
    <name type="common">Possum-specific nematode worm</name>
    <dbReference type="NCBI Taxonomy" id="131310"/>
    <lineage>
        <taxon>Eukaryota</taxon>
        <taxon>Metazoa</taxon>
        <taxon>Ecdysozoa</taxon>
        <taxon>Nematoda</taxon>
        <taxon>Chromadorea</taxon>
        <taxon>Rhabditida</taxon>
        <taxon>Tylenchina</taxon>
        <taxon>Panagrolaimomorpha</taxon>
        <taxon>Strongyloidoidea</taxon>
        <taxon>Strongyloididae</taxon>
        <taxon>Parastrongyloides</taxon>
    </lineage>
</organism>